<dbReference type="InterPro" id="IPR005546">
    <property type="entry name" value="Autotransporte_beta"/>
</dbReference>
<dbReference type="SMART" id="SM00869">
    <property type="entry name" value="Autotransporter"/>
    <property type="match status" value="1"/>
</dbReference>
<dbReference type="InterPro" id="IPR006315">
    <property type="entry name" value="OM_autotransptr_brl_dom"/>
</dbReference>
<dbReference type="GO" id="GO:0019867">
    <property type="term" value="C:outer membrane"/>
    <property type="evidence" value="ECO:0007669"/>
    <property type="project" value="InterPro"/>
</dbReference>
<proteinExistence type="predicted"/>
<protein>
    <submittedName>
        <fullName evidence="2">Autotransporter outer membrane beta-barrel domain-containing protein</fullName>
    </submittedName>
</protein>
<dbReference type="InterPro" id="IPR036709">
    <property type="entry name" value="Autotransporte_beta_dom_sf"/>
</dbReference>
<dbReference type="AlphaFoldDB" id="A0A9E9LEF2"/>
<dbReference type="InterPro" id="IPR003991">
    <property type="entry name" value="Pertactin_virulence_factor"/>
</dbReference>
<name>A0A9E9LEF2_9BURK</name>
<gene>
    <name evidence="2" type="ORF">NB646_03095</name>
</gene>
<dbReference type="SUPFAM" id="SSF103515">
    <property type="entry name" value="Autotransporter"/>
    <property type="match status" value="1"/>
</dbReference>
<dbReference type="RefSeq" id="WP_269316168.1">
    <property type="nucleotide sequence ID" value="NZ_CP098251.1"/>
</dbReference>
<feature type="domain" description="Autotransporter" evidence="1">
    <location>
        <begin position="381"/>
        <end position="640"/>
    </location>
</feature>
<organism evidence="2">
    <name type="scientific">Oxalobacter aliiformigenes</name>
    <dbReference type="NCBI Taxonomy" id="2946593"/>
    <lineage>
        <taxon>Bacteria</taxon>
        <taxon>Pseudomonadati</taxon>
        <taxon>Pseudomonadota</taxon>
        <taxon>Betaproteobacteria</taxon>
        <taxon>Burkholderiales</taxon>
        <taxon>Oxalobacteraceae</taxon>
        <taxon>Oxalobacter</taxon>
    </lineage>
</organism>
<evidence type="ECO:0000259" key="1">
    <source>
        <dbReference type="PROSITE" id="PS51208"/>
    </source>
</evidence>
<dbReference type="Gene3D" id="2.40.128.130">
    <property type="entry name" value="Autotransporter beta-domain"/>
    <property type="match status" value="1"/>
</dbReference>
<evidence type="ECO:0000313" key="2">
    <source>
        <dbReference type="EMBL" id="WAV91748.1"/>
    </source>
</evidence>
<dbReference type="PROSITE" id="PS51208">
    <property type="entry name" value="AUTOTRANSPORTER"/>
    <property type="match status" value="1"/>
</dbReference>
<dbReference type="NCBIfam" id="TIGR01414">
    <property type="entry name" value="autotrans_barl"/>
    <property type="match status" value="1"/>
</dbReference>
<sequence>MSVHRIGDGSQQNTVLESIAASAILTTGNVTIEGGDLTTIGIVQANANGHISLDVNNYTAKTNEHETTGISLIRANQGASVMIRANDIIINPDGQDGWGGVSAFGGTVDILADNISINGNIYSGAVEDRLDPAKGDQKDGSTVNIRLTDSVAGTLAVKGDVVTYNDSGTQNQVSLTLDNASSSLEGAVKNVDMAGNQVALSGDAGTSLNLSGGAVWTVTGDSTVKAVNTGGAIINTGTHKTDIKALTNSGTLELNTSASQAGQITVNELNNTGTVNLNLDSTAANDLTGKTAAEVAQNAANVLAVTTRNGDGQYNVAVAESSGVTGAITAKTDENGNIITSSVTEKTNTVMSSLMNISANNFLVFRSQMNDLDKRMGDLRTLPQADGIWARAIAGQSEYKQIHNTYQTLQIGADKRIGNLLVGATASYTDGDGTLNNGSSDDKNYTFGLYGSWLGDDGQFVDVIVKRHRLESEYDLAYTSGDRAKGSMDTSGTSLSVEYGWRLGIADTDFYIEPQAEFMYGHLNSVGYTTSNGVRISQDAIKTAVGRLGIAAGWVSPDKTGSAYIKASVLNDWDGDAKISATKGRTVTLHEDMGGTWGEFALGGTWNINKNFAAYGEVETTAGNPVRTTYQVSGGIRYSF</sequence>
<dbReference type="InterPro" id="IPR051551">
    <property type="entry name" value="Autotransporter_adhesion"/>
</dbReference>
<dbReference type="EMBL" id="CP098251">
    <property type="protein sequence ID" value="WAV91748.1"/>
    <property type="molecule type" value="Genomic_DNA"/>
</dbReference>
<accession>A0A9E9LEF2</accession>
<dbReference type="PRINTS" id="PR01484">
    <property type="entry name" value="PRTACTNFAMLY"/>
</dbReference>
<dbReference type="PANTHER" id="PTHR35037:SF3">
    <property type="entry name" value="C-TERMINAL REGION OF AIDA-LIKE PROTEIN"/>
    <property type="match status" value="1"/>
</dbReference>
<dbReference type="Proteomes" id="UP001164819">
    <property type="component" value="Chromosome"/>
</dbReference>
<dbReference type="Pfam" id="PF03797">
    <property type="entry name" value="Autotransporter"/>
    <property type="match status" value="1"/>
</dbReference>
<reference evidence="2" key="1">
    <citation type="journal article" date="2022" name="Front. Microbiol.">
        <title>New perspectives on an old grouping: The genomic and phenotypic variability of Oxalobacter formigenes and the implications for calcium oxalate stone prevention.</title>
        <authorList>
            <person name="Chmiel J.A."/>
            <person name="Carr C."/>
            <person name="Stuivenberg G.A."/>
            <person name="Venema R."/>
            <person name="Chanyi R.M."/>
            <person name="Al K.F."/>
            <person name="Giguere D."/>
            <person name="Say H."/>
            <person name="Akouris P.P."/>
            <person name="Dominguez Romero S.A."/>
            <person name="Kwong A."/>
            <person name="Tai V."/>
            <person name="Koval S.F."/>
            <person name="Razvi H."/>
            <person name="Bjazevic J."/>
            <person name="Burton J.P."/>
        </authorList>
    </citation>
    <scope>NUCLEOTIDE SEQUENCE</scope>
    <source>
        <strain evidence="2">OxK</strain>
    </source>
</reference>
<dbReference type="PANTHER" id="PTHR35037">
    <property type="entry name" value="C-TERMINAL REGION OF AIDA-LIKE PROTEIN"/>
    <property type="match status" value="1"/>
</dbReference>